<evidence type="ECO:0000256" key="5">
    <source>
        <dbReference type="SAM" id="Phobius"/>
    </source>
</evidence>
<keyword evidence="4 5" id="KW-0472">Membrane</keyword>
<dbReference type="EMBL" id="BAAATZ010000012">
    <property type="protein sequence ID" value="GAA2726801.1"/>
    <property type="molecule type" value="Genomic_DNA"/>
</dbReference>
<dbReference type="SUPFAM" id="SSF81340">
    <property type="entry name" value="Clc chloride channel"/>
    <property type="match status" value="1"/>
</dbReference>
<gene>
    <name evidence="6" type="ORF">GCM10010439_30570</name>
</gene>
<dbReference type="RefSeq" id="WP_344451036.1">
    <property type="nucleotide sequence ID" value="NZ_BAAATZ010000012.1"/>
</dbReference>
<name>A0ABN3UA85_9ACTN</name>
<accession>A0ABN3UA85</accession>
<dbReference type="InterPro" id="IPR001807">
    <property type="entry name" value="ClC"/>
</dbReference>
<dbReference type="Pfam" id="PF00654">
    <property type="entry name" value="Voltage_CLC"/>
    <property type="match status" value="1"/>
</dbReference>
<dbReference type="InterPro" id="IPR050368">
    <property type="entry name" value="ClC-type_chloride_channel"/>
</dbReference>
<feature type="transmembrane region" description="Helical" evidence="5">
    <location>
        <begin position="84"/>
        <end position="106"/>
    </location>
</feature>
<reference evidence="6 7" key="1">
    <citation type="journal article" date="2019" name="Int. J. Syst. Evol. Microbiol.">
        <title>The Global Catalogue of Microorganisms (GCM) 10K type strain sequencing project: providing services to taxonomists for standard genome sequencing and annotation.</title>
        <authorList>
            <consortium name="The Broad Institute Genomics Platform"/>
            <consortium name="The Broad Institute Genome Sequencing Center for Infectious Disease"/>
            <person name="Wu L."/>
            <person name="Ma J."/>
        </authorList>
    </citation>
    <scope>NUCLEOTIDE SEQUENCE [LARGE SCALE GENOMIC DNA]</scope>
    <source>
        <strain evidence="6 7">JCM 8201</strain>
    </source>
</reference>
<feature type="transmembrane region" description="Helical" evidence="5">
    <location>
        <begin position="246"/>
        <end position="267"/>
    </location>
</feature>
<evidence type="ECO:0000313" key="6">
    <source>
        <dbReference type="EMBL" id="GAA2726801.1"/>
    </source>
</evidence>
<comment type="subcellular location">
    <subcellularLocation>
        <location evidence="1">Membrane</location>
        <topology evidence="1">Multi-pass membrane protein</topology>
    </subcellularLocation>
</comment>
<dbReference type="InterPro" id="IPR014743">
    <property type="entry name" value="Cl-channel_core"/>
</dbReference>
<dbReference type="NCBIfam" id="NF002971">
    <property type="entry name" value="PRK03655.1"/>
    <property type="match status" value="1"/>
</dbReference>
<evidence type="ECO:0000256" key="1">
    <source>
        <dbReference type="ARBA" id="ARBA00004141"/>
    </source>
</evidence>
<evidence type="ECO:0000313" key="7">
    <source>
        <dbReference type="Proteomes" id="UP001501842"/>
    </source>
</evidence>
<comment type="caution">
    <text evidence="6">The sequence shown here is derived from an EMBL/GenBank/DDBJ whole genome shotgun (WGS) entry which is preliminary data.</text>
</comment>
<protein>
    <submittedName>
        <fullName evidence="6">Ion channel protein</fullName>
    </submittedName>
</protein>
<evidence type="ECO:0000256" key="2">
    <source>
        <dbReference type="ARBA" id="ARBA00022692"/>
    </source>
</evidence>
<dbReference type="Gene3D" id="1.10.3080.10">
    <property type="entry name" value="Clc chloride channel"/>
    <property type="match status" value="1"/>
</dbReference>
<keyword evidence="2 5" id="KW-0812">Transmembrane</keyword>
<keyword evidence="7" id="KW-1185">Reference proteome</keyword>
<keyword evidence="3 5" id="KW-1133">Transmembrane helix</keyword>
<feature type="transmembrane region" description="Helical" evidence="5">
    <location>
        <begin position="320"/>
        <end position="349"/>
    </location>
</feature>
<feature type="transmembrane region" description="Helical" evidence="5">
    <location>
        <begin position="212"/>
        <end position="234"/>
    </location>
</feature>
<feature type="transmembrane region" description="Helical" evidence="5">
    <location>
        <begin position="171"/>
        <end position="192"/>
    </location>
</feature>
<evidence type="ECO:0000256" key="4">
    <source>
        <dbReference type="ARBA" id="ARBA00023136"/>
    </source>
</evidence>
<feature type="transmembrane region" description="Helical" evidence="5">
    <location>
        <begin position="287"/>
        <end position="308"/>
    </location>
</feature>
<dbReference type="PANTHER" id="PTHR43427:SF9">
    <property type="entry name" value="ION-TRANSPORT PROTEIN YFEO-RELATED"/>
    <property type="match status" value="1"/>
</dbReference>
<dbReference type="Proteomes" id="UP001501842">
    <property type="component" value="Unassembled WGS sequence"/>
</dbReference>
<organism evidence="6 7">
    <name type="scientific">Actinocorallia aurantiaca</name>
    <dbReference type="NCBI Taxonomy" id="46204"/>
    <lineage>
        <taxon>Bacteria</taxon>
        <taxon>Bacillati</taxon>
        <taxon>Actinomycetota</taxon>
        <taxon>Actinomycetes</taxon>
        <taxon>Streptosporangiales</taxon>
        <taxon>Thermomonosporaceae</taxon>
        <taxon>Actinocorallia</taxon>
    </lineage>
</organism>
<dbReference type="PANTHER" id="PTHR43427">
    <property type="entry name" value="CHLORIDE CHANNEL PROTEIN CLC-E"/>
    <property type="match status" value="1"/>
</dbReference>
<proteinExistence type="predicted"/>
<sequence>MGTARALLPLTIPALVVGVGAALLLTGVSRAAEELSRLLWLPESPWWTLLMLTLGGFLTGLILWKTPGHGGPDPATEGLVAPPIPVSAVPGVLLALSVTLAFGVSLGPENPTIVANVALATALGHRFLPRAPLPVWTALAMAGTLGGLFGTPVAAALLLSETPSESKAPLWDRLVAPLVAAGAGALTVHLVSPGLTFTLGLPPYRGFQPLDLVTGSVLAALGCALGLAAVYALPRVHRFAHRIGHPVVLLTLGGLVLGVLGMIGGRITLFKGLEQMQELARDPGAFSAPRLALIIAVKLTALVVAASVGFRGGRIFPSVFLGVALGMLAAALVPGVPMALAVACAAMGVCVAVSRSGWLSLFLGAILVGGQELLPVLCVAILPAWLLATGRPEMRAEAVASPSPG</sequence>
<feature type="transmembrane region" description="Helical" evidence="5">
    <location>
        <begin position="135"/>
        <end position="159"/>
    </location>
</feature>
<feature type="transmembrane region" description="Helical" evidence="5">
    <location>
        <begin position="6"/>
        <end position="25"/>
    </location>
</feature>
<feature type="transmembrane region" description="Helical" evidence="5">
    <location>
        <begin position="46"/>
        <end position="64"/>
    </location>
</feature>
<feature type="transmembrane region" description="Helical" evidence="5">
    <location>
        <begin position="361"/>
        <end position="387"/>
    </location>
</feature>
<dbReference type="CDD" id="cd00400">
    <property type="entry name" value="Voltage_gated_ClC"/>
    <property type="match status" value="1"/>
</dbReference>
<evidence type="ECO:0000256" key="3">
    <source>
        <dbReference type="ARBA" id="ARBA00022989"/>
    </source>
</evidence>
<dbReference type="PRINTS" id="PR00762">
    <property type="entry name" value="CLCHANNEL"/>
</dbReference>